<dbReference type="PROSITE" id="PS51782">
    <property type="entry name" value="LYSM"/>
    <property type="match status" value="1"/>
</dbReference>
<proteinExistence type="predicted"/>
<dbReference type="Proteomes" id="UP000232003">
    <property type="component" value="Chromosome"/>
</dbReference>
<dbReference type="RefSeq" id="WP_100900022.1">
    <property type="nucleotide sequence ID" value="NZ_CAWNNC010000001.1"/>
</dbReference>
<dbReference type="PANTHER" id="PTHR34700:SF4">
    <property type="entry name" value="PHAGE-LIKE ELEMENT PBSX PROTEIN XKDP"/>
    <property type="match status" value="1"/>
</dbReference>
<dbReference type="SMART" id="SM00257">
    <property type="entry name" value="LysM"/>
    <property type="match status" value="1"/>
</dbReference>
<dbReference type="AlphaFoldDB" id="A0A2K8STP3"/>
<evidence type="ECO:0000313" key="3">
    <source>
        <dbReference type="Proteomes" id="UP000232003"/>
    </source>
</evidence>
<evidence type="ECO:0000259" key="1">
    <source>
        <dbReference type="PROSITE" id="PS51782"/>
    </source>
</evidence>
<dbReference type="Pfam" id="PF01476">
    <property type="entry name" value="LysM"/>
    <property type="match status" value="1"/>
</dbReference>
<dbReference type="InterPro" id="IPR036779">
    <property type="entry name" value="LysM_dom_sf"/>
</dbReference>
<dbReference type="KEGG" id="nfl:COO91_04799"/>
<dbReference type="Gene3D" id="3.10.350.10">
    <property type="entry name" value="LysM domain"/>
    <property type="match status" value="1"/>
</dbReference>
<keyword evidence="3" id="KW-1185">Reference proteome</keyword>
<feature type="domain" description="LysM" evidence="1">
    <location>
        <begin position="34"/>
        <end position="84"/>
    </location>
</feature>
<gene>
    <name evidence="2" type="ORF">COO91_04799</name>
</gene>
<dbReference type="PANTHER" id="PTHR34700">
    <property type="entry name" value="POTASSIUM BINDING PROTEIN KBP"/>
    <property type="match status" value="1"/>
</dbReference>
<name>A0A2K8STP3_9NOSO</name>
<dbReference type="OrthoDB" id="9781066at2"/>
<protein>
    <submittedName>
        <fullName evidence="2">Nucleoid-associated protein YgaU, containings BON and LysM domains</fullName>
    </submittedName>
</protein>
<dbReference type="CDD" id="cd00118">
    <property type="entry name" value="LysM"/>
    <property type="match status" value="1"/>
</dbReference>
<dbReference type="InterPro" id="IPR052196">
    <property type="entry name" value="Bact_Kbp"/>
</dbReference>
<dbReference type="InterPro" id="IPR018392">
    <property type="entry name" value="LysM"/>
</dbReference>
<dbReference type="SUPFAM" id="SSF54106">
    <property type="entry name" value="LysM domain"/>
    <property type="match status" value="1"/>
</dbReference>
<accession>A0A2K8STP3</accession>
<organism evidence="2 3">
    <name type="scientific">Nostoc flagelliforme CCNUN1</name>
    <dbReference type="NCBI Taxonomy" id="2038116"/>
    <lineage>
        <taxon>Bacteria</taxon>
        <taxon>Bacillati</taxon>
        <taxon>Cyanobacteriota</taxon>
        <taxon>Cyanophyceae</taxon>
        <taxon>Nostocales</taxon>
        <taxon>Nostocaceae</taxon>
        <taxon>Nostoc</taxon>
    </lineage>
</organism>
<reference evidence="2 3" key="1">
    <citation type="submission" date="2017-11" db="EMBL/GenBank/DDBJ databases">
        <title>Complete genome of a free-living desiccation-tolerant cyanobacterium and its photosynthetic adaptation to extreme terrestrial habitat.</title>
        <authorList>
            <person name="Shang J."/>
        </authorList>
    </citation>
    <scope>NUCLEOTIDE SEQUENCE [LARGE SCALE GENOMIC DNA]</scope>
    <source>
        <strain evidence="2 3">CCNUN1</strain>
    </source>
</reference>
<dbReference type="EMBL" id="CP024785">
    <property type="protein sequence ID" value="AUB38822.1"/>
    <property type="molecule type" value="Genomic_DNA"/>
</dbReference>
<evidence type="ECO:0000313" key="2">
    <source>
        <dbReference type="EMBL" id="AUB38822.1"/>
    </source>
</evidence>
<sequence length="97" mass="10995">MATRKFFEPRLADLELFSEISDEVQASVRGGLTHKHTVSRGDTLSGLAKVYCEDSNKWPQIYKANKNKIGSNPNLIHRGQVLTIPCVTQRIWNQINI</sequence>